<dbReference type="SUPFAM" id="SSF49764">
    <property type="entry name" value="HSP20-like chaperones"/>
    <property type="match status" value="1"/>
</dbReference>
<dbReference type="InterPro" id="IPR008978">
    <property type="entry name" value="HSP20-like_chaperone"/>
</dbReference>
<sequence>MFPWNKQFPFDQTGFTQHINKMKPKEVENYIQSVMKNVFGGDFSQGFPFQGDLQQKEVRENSSKQEHPEIFETNDYVYVKLPMSKEEISSVKIQHTNNQLILTNYPKQSDNTKYMLPSPVKRKGTRARFVEGYLEIQFLKLNEYNISEVDITY</sequence>
<evidence type="ECO:0000313" key="1">
    <source>
        <dbReference type="EMBL" id="THF75951.1"/>
    </source>
</evidence>
<dbReference type="AlphaFoldDB" id="A0A4S4BMH8"/>
<keyword evidence="2" id="KW-1185">Reference proteome</keyword>
<comment type="caution">
    <text evidence="1">The sequence shown here is derived from an EMBL/GenBank/DDBJ whole genome shotgun (WGS) entry which is preliminary data.</text>
</comment>
<dbReference type="CDD" id="cd00298">
    <property type="entry name" value="ACD_sHsps_p23-like"/>
    <property type="match status" value="1"/>
</dbReference>
<gene>
    <name evidence="1" type="ORF">E6W99_22325</name>
</gene>
<dbReference type="EMBL" id="SSNT01000023">
    <property type="protein sequence ID" value="THF75951.1"/>
    <property type="molecule type" value="Genomic_DNA"/>
</dbReference>
<name>A0A4S4BMH8_9BACI</name>
<proteinExistence type="predicted"/>
<dbReference type="OrthoDB" id="2905328at2"/>
<accession>A0A4S4BMH8</accession>
<dbReference type="Proteomes" id="UP000310334">
    <property type="component" value="Unassembled WGS sequence"/>
</dbReference>
<dbReference type="RefSeq" id="WP_136357997.1">
    <property type="nucleotide sequence ID" value="NZ_CP046266.1"/>
</dbReference>
<protein>
    <submittedName>
        <fullName evidence="1">Spore gernimation protein GerT</fullName>
    </submittedName>
</protein>
<organism evidence="1 2">
    <name type="scientific">Metabacillus sediminilitoris</name>
    <dbReference type="NCBI Taxonomy" id="2567941"/>
    <lineage>
        <taxon>Bacteria</taxon>
        <taxon>Bacillati</taxon>
        <taxon>Bacillota</taxon>
        <taxon>Bacilli</taxon>
        <taxon>Bacillales</taxon>
        <taxon>Bacillaceae</taxon>
        <taxon>Metabacillus</taxon>
    </lineage>
</organism>
<reference evidence="1 2" key="1">
    <citation type="submission" date="2019-04" db="EMBL/GenBank/DDBJ databases">
        <title>Bacillus sediminilitoris sp. nov., isolated from a tidal flat sediment on the East China Sea.</title>
        <authorList>
            <person name="Wei Y."/>
            <person name="Mao H."/>
            <person name="Fang J."/>
        </authorList>
    </citation>
    <scope>NUCLEOTIDE SEQUENCE [LARGE SCALE GENOMIC DNA]</scope>
    <source>
        <strain evidence="1 2">DSL-17</strain>
    </source>
</reference>
<evidence type="ECO:0000313" key="2">
    <source>
        <dbReference type="Proteomes" id="UP000310334"/>
    </source>
</evidence>